<keyword evidence="3" id="KW-1185">Reference proteome</keyword>
<gene>
    <name evidence="2" type="ORF">RND81_05G197700</name>
</gene>
<feature type="region of interest" description="Disordered" evidence="1">
    <location>
        <begin position="198"/>
        <end position="239"/>
    </location>
</feature>
<dbReference type="Proteomes" id="UP001443914">
    <property type="component" value="Unassembled WGS sequence"/>
</dbReference>
<feature type="compositionally biased region" description="Low complexity" evidence="1">
    <location>
        <begin position="132"/>
        <end position="147"/>
    </location>
</feature>
<dbReference type="PANTHER" id="PTHR34222:SF79">
    <property type="entry name" value="RETROVIRUS-RELATED POL POLYPROTEIN FROM TRANSPOSON TNT 1-94"/>
    <property type="match status" value="1"/>
</dbReference>
<feature type="compositionally biased region" description="Basic and acidic residues" evidence="1">
    <location>
        <begin position="200"/>
        <end position="210"/>
    </location>
</feature>
<dbReference type="InterPro" id="IPR036875">
    <property type="entry name" value="Znf_CCHC_sf"/>
</dbReference>
<dbReference type="AlphaFoldDB" id="A0AAW1KZM0"/>
<feature type="compositionally biased region" description="Low complexity" evidence="1">
    <location>
        <begin position="214"/>
        <end position="239"/>
    </location>
</feature>
<organism evidence="2 3">
    <name type="scientific">Saponaria officinalis</name>
    <name type="common">Common soapwort</name>
    <name type="synonym">Lychnis saponaria</name>
    <dbReference type="NCBI Taxonomy" id="3572"/>
    <lineage>
        <taxon>Eukaryota</taxon>
        <taxon>Viridiplantae</taxon>
        <taxon>Streptophyta</taxon>
        <taxon>Embryophyta</taxon>
        <taxon>Tracheophyta</taxon>
        <taxon>Spermatophyta</taxon>
        <taxon>Magnoliopsida</taxon>
        <taxon>eudicotyledons</taxon>
        <taxon>Gunneridae</taxon>
        <taxon>Pentapetalae</taxon>
        <taxon>Caryophyllales</taxon>
        <taxon>Caryophyllaceae</taxon>
        <taxon>Caryophylleae</taxon>
        <taxon>Saponaria</taxon>
    </lineage>
</organism>
<feature type="region of interest" description="Disordered" evidence="1">
    <location>
        <begin position="110"/>
        <end position="147"/>
    </location>
</feature>
<dbReference type="GO" id="GO:0003676">
    <property type="term" value="F:nucleic acid binding"/>
    <property type="evidence" value="ECO:0007669"/>
    <property type="project" value="InterPro"/>
</dbReference>
<dbReference type="SUPFAM" id="SSF57756">
    <property type="entry name" value="Retrovirus zinc finger-like domains"/>
    <property type="match status" value="1"/>
</dbReference>
<dbReference type="EMBL" id="JBDFQZ010000005">
    <property type="protein sequence ID" value="KAK9726203.1"/>
    <property type="molecule type" value="Genomic_DNA"/>
</dbReference>
<comment type="caution">
    <text evidence="2">The sequence shown here is derived from an EMBL/GenBank/DDBJ whole genome shotgun (WGS) entry which is preliminary data.</text>
</comment>
<proteinExistence type="predicted"/>
<evidence type="ECO:0000313" key="3">
    <source>
        <dbReference type="Proteomes" id="UP001443914"/>
    </source>
</evidence>
<dbReference type="PANTHER" id="PTHR34222">
    <property type="entry name" value="GAG_PRE-INTEGRS DOMAIN-CONTAINING PROTEIN"/>
    <property type="match status" value="1"/>
</dbReference>
<name>A0AAW1KZM0_SAPOF</name>
<reference evidence="2" key="1">
    <citation type="submission" date="2024-03" db="EMBL/GenBank/DDBJ databases">
        <title>WGS assembly of Saponaria officinalis var. Norfolk2.</title>
        <authorList>
            <person name="Jenkins J."/>
            <person name="Shu S."/>
            <person name="Grimwood J."/>
            <person name="Barry K."/>
            <person name="Goodstein D."/>
            <person name="Schmutz J."/>
            <person name="Leebens-Mack J."/>
            <person name="Osbourn A."/>
        </authorList>
    </citation>
    <scope>NUCLEOTIDE SEQUENCE [LARGE SCALE GENOMIC DNA]</scope>
    <source>
        <strain evidence="2">JIC</strain>
    </source>
</reference>
<dbReference type="GO" id="GO:0008270">
    <property type="term" value="F:zinc ion binding"/>
    <property type="evidence" value="ECO:0007669"/>
    <property type="project" value="InterPro"/>
</dbReference>
<protein>
    <submittedName>
        <fullName evidence="2">Uncharacterized protein</fullName>
    </submittedName>
</protein>
<sequence>MAYYGRLTSLWDELMEHDPIPPCSCKSCPCDWVSIFEKRRDKDRVRDFLMGLDDRFDNARSQIIGITPLPHLDIVYNRLLQEEGVRLLSKSLTDTNENRPDPMAFAARVRNNNNNNSSQGGGRDYTDHHANTHYNSQNTNSTNNSNNRPYCIVCKKHGHFLRTCYRVTGNWPEYWGDRPSDRVYIDLNATDLSQAVFVPDPRRNKQERSKPNNGSGPRAHMAAAAGSSNGNSASTSRSSLNNLDRIDFNTLDARELDELTQMWKNRKTENTDHLRGPYLEDGDWCG</sequence>
<evidence type="ECO:0000313" key="2">
    <source>
        <dbReference type="EMBL" id="KAK9726203.1"/>
    </source>
</evidence>
<accession>A0AAW1KZM0</accession>
<evidence type="ECO:0000256" key="1">
    <source>
        <dbReference type="SAM" id="MobiDB-lite"/>
    </source>
</evidence>